<dbReference type="EMBL" id="JAACJN010000530">
    <property type="protein sequence ID" value="KAF5340470.1"/>
    <property type="molecule type" value="Genomic_DNA"/>
</dbReference>
<feature type="compositionally biased region" description="Basic and acidic residues" evidence="1">
    <location>
        <begin position="140"/>
        <end position="149"/>
    </location>
</feature>
<dbReference type="AlphaFoldDB" id="A0A8H5CET0"/>
<protein>
    <submittedName>
        <fullName evidence="2">Uncharacterized protein</fullName>
    </submittedName>
</protein>
<dbReference type="Gene3D" id="2.30.110.10">
    <property type="entry name" value="Electron Transport, Fmn-binding Protein, Chain A"/>
    <property type="match status" value="2"/>
</dbReference>
<keyword evidence="3" id="KW-1185">Reference proteome</keyword>
<dbReference type="SUPFAM" id="SSF50475">
    <property type="entry name" value="FMN-binding split barrel"/>
    <property type="match status" value="1"/>
</dbReference>
<dbReference type="OrthoDB" id="444432at2759"/>
<feature type="region of interest" description="Disordered" evidence="1">
    <location>
        <begin position="130"/>
        <end position="152"/>
    </location>
</feature>
<gene>
    <name evidence="2" type="ORF">D9757_014604</name>
</gene>
<dbReference type="PANTHER" id="PTHR34071:SF2">
    <property type="entry name" value="FLAVIN-NUCLEOTIDE-BINDING PROTEIN"/>
    <property type="match status" value="1"/>
</dbReference>
<name>A0A8H5CET0_9AGAR</name>
<dbReference type="PANTHER" id="PTHR34071">
    <property type="entry name" value="5-NITROIMIDAZOLE ANTIBIOTICS RESISTANCE PROTEIN, NIMA-FAMILY-RELATED PROTEIN-RELATED"/>
    <property type="match status" value="1"/>
</dbReference>
<dbReference type="InterPro" id="IPR012349">
    <property type="entry name" value="Split_barrel_FMN-bd"/>
</dbReference>
<evidence type="ECO:0000313" key="2">
    <source>
        <dbReference type="EMBL" id="KAF5340470.1"/>
    </source>
</evidence>
<reference evidence="2 3" key="1">
    <citation type="journal article" date="2020" name="ISME J.">
        <title>Uncovering the hidden diversity of litter-decomposition mechanisms in mushroom-forming fungi.</title>
        <authorList>
            <person name="Floudas D."/>
            <person name="Bentzer J."/>
            <person name="Ahren D."/>
            <person name="Johansson T."/>
            <person name="Persson P."/>
            <person name="Tunlid A."/>
        </authorList>
    </citation>
    <scope>NUCLEOTIDE SEQUENCE [LARGE SCALE GENOMIC DNA]</scope>
    <source>
        <strain evidence="2 3">CBS 406.79</strain>
    </source>
</reference>
<dbReference type="Proteomes" id="UP000518752">
    <property type="component" value="Unassembled WGS sequence"/>
</dbReference>
<comment type="caution">
    <text evidence="2">The sequence shown here is derived from an EMBL/GenBank/DDBJ whole genome shotgun (WGS) entry which is preliminary data.</text>
</comment>
<evidence type="ECO:0000256" key="1">
    <source>
        <dbReference type="SAM" id="MobiDB-lite"/>
    </source>
</evidence>
<organism evidence="2 3">
    <name type="scientific">Collybiopsis confluens</name>
    <dbReference type="NCBI Taxonomy" id="2823264"/>
    <lineage>
        <taxon>Eukaryota</taxon>
        <taxon>Fungi</taxon>
        <taxon>Dikarya</taxon>
        <taxon>Basidiomycota</taxon>
        <taxon>Agaricomycotina</taxon>
        <taxon>Agaricomycetes</taxon>
        <taxon>Agaricomycetidae</taxon>
        <taxon>Agaricales</taxon>
        <taxon>Marasmiineae</taxon>
        <taxon>Omphalotaceae</taxon>
        <taxon>Collybiopsis</taxon>
    </lineage>
</organism>
<sequence length="189" mass="21205">MSDTDADKTFDQSDLNTVKRNKDRASYDKDLIVSIVKEARICHVSFMYDGLPQCVPMIGAIEQVPESGDLFVYFHVPFFMVFRCLLKDTEAKLRALELIVESTTPGRWENSRKPNDAELKGTSVIKMKVESGSAKIRTGPPKDDRKDLNDSDLVQQTWTGVIPVDSVVAKPEPTEYAPSDVPEHVAQMK</sequence>
<dbReference type="Pfam" id="PF12900">
    <property type="entry name" value="Pyridox_ox_2"/>
    <property type="match status" value="1"/>
</dbReference>
<accession>A0A8H5CET0</accession>
<proteinExistence type="predicted"/>
<dbReference type="InterPro" id="IPR024747">
    <property type="entry name" value="Pyridox_Oxase-rel"/>
</dbReference>
<evidence type="ECO:0000313" key="3">
    <source>
        <dbReference type="Proteomes" id="UP000518752"/>
    </source>
</evidence>